<name>A0A179A0U1_9EURO</name>
<dbReference type="Proteomes" id="UP000078343">
    <property type="component" value="Unassembled WGS sequence"/>
</dbReference>
<dbReference type="AlphaFoldDB" id="A0A179A0U1"/>
<dbReference type="SUPFAM" id="SSF68906">
    <property type="entry name" value="SAP domain"/>
    <property type="match status" value="1"/>
</dbReference>
<dbReference type="InterPro" id="IPR036361">
    <property type="entry name" value="SAP_dom_sf"/>
</dbReference>
<keyword evidence="1" id="KW-0597">Phosphoprotein</keyword>
<dbReference type="Pfam" id="PF02037">
    <property type="entry name" value="SAP"/>
    <property type="match status" value="1"/>
</dbReference>
<dbReference type="PROSITE" id="PS50800">
    <property type="entry name" value="SAP"/>
    <property type="match status" value="1"/>
</dbReference>
<dbReference type="EMBL" id="LVYI01000001">
    <property type="protein sequence ID" value="OAP65211.1"/>
    <property type="molecule type" value="Genomic_DNA"/>
</dbReference>
<dbReference type="InterPro" id="IPR003034">
    <property type="entry name" value="SAP_dom"/>
</dbReference>
<proteinExistence type="inferred from homology"/>
<feature type="region of interest" description="Disordered" evidence="3">
    <location>
        <begin position="17"/>
        <end position="265"/>
    </location>
</feature>
<dbReference type="Gene3D" id="1.10.720.30">
    <property type="entry name" value="SAP domain"/>
    <property type="match status" value="1"/>
</dbReference>
<feature type="compositionally biased region" description="Low complexity" evidence="3">
    <location>
        <begin position="103"/>
        <end position="114"/>
    </location>
</feature>
<accession>A0A179A0U1</accession>
<feature type="compositionally biased region" description="Basic residues" evidence="3">
    <location>
        <begin position="211"/>
        <end position="221"/>
    </location>
</feature>
<feature type="compositionally biased region" description="Low complexity" evidence="3">
    <location>
        <begin position="54"/>
        <end position="89"/>
    </location>
</feature>
<dbReference type="Pfam" id="PF18592">
    <property type="entry name" value="Tho1_MOS11_C"/>
    <property type="match status" value="1"/>
</dbReference>
<feature type="compositionally biased region" description="Basic and acidic residues" evidence="3">
    <location>
        <begin position="152"/>
        <end position="161"/>
    </location>
</feature>
<feature type="compositionally biased region" description="Basic and acidic residues" evidence="3">
    <location>
        <begin position="26"/>
        <end position="50"/>
    </location>
</feature>
<comment type="caution">
    <text evidence="5">The sequence shown here is derived from an EMBL/GenBank/DDBJ whole genome shotgun (WGS) entry which is preliminary data.</text>
</comment>
<evidence type="ECO:0000259" key="4">
    <source>
        <dbReference type="PROSITE" id="PS50800"/>
    </source>
</evidence>
<dbReference type="PANTHER" id="PTHR46551:SF1">
    <property type="entry name" value="SAP DOMAIN-CONTAINING RIBONUCLEOPROTEIN"/>
    <property type="match status" value="1"/>
</dbReference>
<dbReference type="InterPro" id="IPR040746">
    <property type="entry name" value="THO1_MOS11_C"/>
</dbReference>
<evidence type="ECO:0000313" key="5">
    <source>
        <dbReference type="EMBL" id="OAP65211.1"/>
    </source>
</evidence>
<evidence type="ECO:0000256" key="3">
    <source>
        <dbReference type="SAM" id="MobiDB-lite"/>
    </source>
</evidence>
<organism evidence="5 6">
    <name type="scientific">Fonsecaea erecta</name>
    <dbReference type="NCBI Taxonomy" id="1367422"/>
    <lineage>
        <taxon>Eukaryota</taxon>
        <taxon>Fungi</taxon>
        <taxon>Dikarya</taxon>
        <taxon>Ascomycota</taxon>
        <taxon>Pezizomycotina</taxon>
        <taxon>Eurotiomycetes</taxon>
        <taxon>Chaetothyriomycetidae</taxon>
        <taxon>Chaetothyriales</taxon>
        <taxon>Herpotrichiellaceae</taxon>
        <taxon>Fonsecaea</taxon>
    </lineage>
</organism>
<gene>
    <name evidence="5" type="ORF">AYL99_01183</name>
</gene>
<evidence type="ECO:0000313" key="6">
    <source>
        <dbReference type="Proteomes" id="UP000078343"/>
    </source>
</evidence>
<evidence type="ECO:0000256" key="2">
    <source>
        <dbReference type="ARBA" id="ARBA00046328"/>
    </source>
</evidence>
<dbReference type="PANTHER" id="PTHR46551">
    <property type="entry name" value="SAP DOMAIN-CONTAINING RIBONUCLEOPROTEIN"/>
    <property type="match status" value="1"/>
</dbReference>
<dbReference type="OrthoDB" id="445357at2759"/>
<dbReference type="RefSeq" id="XP_018698578.1">
    <property type="nucleotide sequence ID" value="XM_018832699.1"/>
</dbReference>
<dbReference type="GO" id="GO:0005634">
    <property type="term" value="C:nucleus"/>
    <property type="evidence" value="ECO:0007669"/>
    <property type="project" value="TreeGrafter"/>
</dbReference>
<dbReference type="SMART" id="SM00513">
    <property type="entry name" value="SAP"/>
    <property type="match status" value="1"/>
</dbReference>
<feature type="compositionally biased region" description="Basic and acidic residues" evidence="3">
    <location>
        <begin position="172"/>
        <end position="183"/>
    </location>
</feature>
<feature type="compositionally biased region" description="Basic and acidic residues" evidence="3">
    <location>
        <begin position="222"/>
        <end position="233"/>
    </location>
</feature>
<protein>
    <recommendedName>
        <fullName evidence="4">SAP domain-containing protein</fullName>
    </recommendedName>
</protein>
<evidence type="ECO:0000256" key="1">
    <source>
        <dbReference type="ARBA" id="ARBA00022553"/>
    </source>
</evidence>
<comment type="similarity">
    <text evidence="2">Belongs to the SAP domain-containing ribonucleoprotein family.</text>
</comment>
<sequence length="265" mass="27815">MVDYSKKTVVELVEILKSRSLPHSGKKADLVARLNEADAEARENETEKAPPAESTTAQPAQAPEPSAAPAPETTSEAPAAAEPPAAPASVDEKESPSANTDTALANSASYALNLPQSDVDSEMAKRKARAERFGTSAAPANGETGTGTTDDDAQKALERARRFGTGQTAVGKLDEALPEERERGPRKRGRTEESGAMDDTGLRRTFGGRGGRGHGGRFRGRGGRDNSRRRTGEKPSGVSKPGGAFSTDADRAAAEARRKKFATSS</sequence>
<dbReference type="InterPro" id="IPR052240">
    <property type="entry name" value="SAP_domain_ribonucleoprotein"/>
</dbReference>
<dbReference type="STRING" id="1367422.A0A179A0U1"/>
<reference evidence="5 6" key="1">
    <citation type="submission" date="2016-04" db="EMBL/GenBank/DDBJ databases">
        <title>Draft genome of Fonsecaea erecta CBS 125763.</title>
        <authorList>
            <person name="Weiss V.A."/>
            <person name="Vicente V.A."/>
            <person name="Raittz R.T."/>
            <person name="Moreno L.F."/>
            <person name="De Souza E.M."/>
            <person name="Pedrosa F.O."/>
            <person name="Steffens M.B."/>
            <person name="Faoro H."/>
            <person name="Tadra-Sfeir M.Z."/>
            <person name="Najafzadeh M.J."/>
            <person name="Felipe M.S."/>
            <person name="Teixeira M."/>
            <person name="Sun J."/>
            <person name="Xi L."/>
            <person name="Gomes R."/>
            <person name="De Azevedo C.M."/>
            <person name="Salgado C.G."/>
            <person name="Da Silva M.B."/>
            <person name="Nascimento M.F."/>
            <person name="Queiroz-Telles F."/>
            <person name="Attili D.S."/>
            <person name="Gorbushina A."/>
        </authorList>
    </citation>
    <scope>NUCLEOTIDE SEQUENCE [LARGE SCALE GENOMIC DNA]</scope>
    <source>
        <strain evidence="5 6">CBS 125763</strain>
    </source>
</reference>
<dbReference type="GO" id="GO:0016973">
    <property type="term" value="P:poly(A)+ mRNA export from nucleus"/>
    <property type="evidence" value="ECO:0007669"/>
    <property type="project" value="TreeGrafter"/>
</dbReference>
<dbReference type="GeneID" id="30005353"/>
<keyword evidence="6" id="KW-1185">Reference proteome</keyword>
<feature type="domain" description="SAP" evidence="4">
    <location>
        <begin position="4"/>
        <end position="38"/>
    </location>
</feature>